<sequence length="342" mass="39051">MVFDTNCREYSTVIGSDRHTNWGDWHNPVFCPEYSFAVGIHVKFERYHWGDNTYLNAIRLICDDTASTQIQSGEGAFGSWYTKKSGAKRSIRNTNSSVSARRFSALIKFLPDILGLVGKAAQVALFFSKEKLSKGCDDMGKFVGFEFEAEPRVRGDDGAGLTIKMNCESGDKVFFSTYASVMERKYTEKFCPDGEAICGIRTQIEPKISGDDTALNNVDFYCCKNYYKLFNIATKRVLDSDFSGKVYTLDTNDSPHQRWQLIRRDDKYFSLKNVKTGLILDSNHNGNVYAYPDYGNDHQKWFKDDKERIVNKATNRALDSDFSGKVYTLAPNDSDHQLWFRQ</sequence>
<evidence type="ECO:0000313" key="3">
    <source>
        <dbReference type="Proteomes" id="UP000276133"/>
    </source>
</evidence>
<dbReference type="SUPFAM" id="SSF51092">
    <property type="entry name" value="Vitelline membrane outer protein-I (VMO-I)"/>
    <property type="match status" value="2"/>
</dbReference>
<evidence type="ECO:0000313" key="2">
    <source>
        <dbReference type="EMBL" id="RMZ96911.1"/>
    </source>
</evidence>
<comment type="caution">
    <text evidence="2">The sequence shown here is derived from an EMBL/GenBank/DDBJ whole genome shotgun (WGS) entry which is preliminary data.</text>
</comment>
<dbReference type="SUPFAM" id="SSF50370">
    <property type="entry name" value="Ricin B-like lectins"/>
    <property type="match status" value="1"/>
</dbReference>
<dbReference type="SMART" id="SM00458">
    <property type="entry name" value="RICIN"/>
    <property type="match status" value="1"/>
</dbReference>
<dbReference type="Gene3D" id="2.100.10.20">
    <property type="entry name" value="Vitelline membrane outer layer protein I (VOMI)"/>
    <property type="match status" value="1"/>
</dbReference>
<dbReference type="PROSITE" id="PS50231">
    <property type="entry name" value="RICIN_B_LECTIN"/>
    <property type="match status" value="1"/>
</dbReference>
<dbReference type="InterPro" id="IPR035992">
    <property type="entry name" value="Ricin_B-like_lectins"/>
</dbReference>
<dbReference type="Proteomes" id="UP000276133">
    <property type="component" value="Unassembled WGS sequence"/>
</dbReference>
<reference evidence="2 3" key="1">
    <citation type="journal article" date="2018" name="Sci. Rep.">
        <title>Genomic signatures of local adaptation to the degree of environmental predictability in rotifers.</title>
        <authorList>
            <person name="Franch-Gras L."/>
            <person name="Hahn C."/>
            <person name="Garcia-Roger E.M."/>
            <person name="Carmona M.J."/>
            <person name="Serra M."/>
            <person name="Gomez A."/>
        </authorList>
    </citation>
    <scope>NUCLEOTIDE SEQUENCE [LARGE SCALE GENOMIC DNA]</scope>
    <source>
        <strain evidence="2">HYR1</strain>
    </source>
</reference>
<keyword evidence="3" id="KW-1185">Reference proteome</keyword>
<dbReference type="AlphaFoldDB" id="A0A3M7PCS5"/>
<organism evidence="2 3">
    <name type="scientific">Brachionus plicatilis</name>
    <name type="common">Marine rotifer</name>
    <name type="synonym">Brachionus muelleri</name>
    <dbReference type="NCBI Taxonomy" id="10195"/>
    <lineage>
        <taxon>Eukaryota</taxon>
        <taxon>Metazoa</taxon>
        <taxon>Spiralia</taxon>
        <taxon>Gnathifera</taxon>
        <taxon>Rotifera</taxon>
        <taxon>Eurotatoria</taxon>
        <taxon>Monogononta</taxon>
        <taxon>Pseudotrocha</taxon>
        <taxon>Ploima</taxon>
        <taxon>Brachionidae</taxon>
        <taxon>Brachionus</taxon>
    </lineage>
</organism>
<dbReference type="GO" id="GO:0005615">
    <property type="term" value="C:extracellular space"/>
    <property type="evidence" value="ECO:0007669"/>
    <property type="project" value="TreeGrafter"/>
</dbReference>
<feature type="domain" description="Ricin B lectin" evidence="1">
    <location>
        <begin position="224"/>
        <end position="342"/>
    </location>
</feature>
<dbReference type="Pfam" id="PF03762">
    <property type="entry name" value="VOMI"/>
    <property type="match status" value="2"/>
</dbReference>
<dbReference type="EMBL" id="REGN01011783">
    <property type="protein sequence ID" value="RMZ96911.1"/>
    <property type="molecule type" value="Genomic_DNA"/>
</dbReference>
<dbReference type="STRING" id="10195.A0A3M7PCS5"/>
<dbReference type="InterPro" id="IPR036706">
    <property type="entry name" value="VOMI_sf"/>
</dbReference>
<name>A0A3M7PCS5_BRAPC</name>
<dbReference type="OrthoDB" id="10047138at2759"/>
<dbReference type="CDD" id="cd23415">
    <property type="entry name" value="beta-trefoil_Ricin_AH"/>
    <property type="match status" value="1"/>
</dbReference>
<gene>
    <name evidence="2" type="ORF">BpHYR1_044663</name>
</gene>
<dbReference type="Gene3D" id="2.80.10.50">
    <property type="match status" value="1"/>
</dbReference>
<proteinExistence type="predicted"/>
<protein>
    <submittedName>
        <fullName evidence="2">Vitelline membrane outer layer 1-like</fullName>
    </submittedName>
</protein>
<accession>A0A3M7PCS5</accession>
<dbReference type="InterPro" id="IPR005515">
    <property type="entry name" value="VOMI"/>
</dbReference>
<evidence type="ECO:0000259" key="1">
    <source>
        <dbReference type="SMART" id="SM00458"/>
    </source>
</evidence>
<dbReference type="PANTHER" id="PTHR18841:SF0">
    <property type="entry name" value="VITELLINE MEMBRANE OUTER LAYER 1 HOMOLOG A-RELATED"/>
    <property type="match status" value="1"/>
</dbReference>
<dbReference type="Pfam" id="PF14200">
    <property type="entry name" value="RicinB_lectin_2"/>
    <property type="match status" value="1"/>
</dbReference>
<dbReference type="InterPro" id="IPR000772">
    <property type="entry name" value="Ricin_B_lectin"/>
</dbReference>
<dbReference type="PANTHER" id="PTHR18841">
    <property type="entry name" value="VITELLINE MEMBRANE OUTER LAYER PROTEIN I-RELATED"/>
    <property type="match status" value="1"/>
</dbReference>